<protein>
    <submittedName>
        <fullName evidence="3">(raccoon dog) hypothetical protein</fullName>
    </submittedName>
</protein>
<dbReference type="Pfam" id="PF13768">
    <property type="entry name" value="VWA_3"/>
    <property type="match status" value="1"/>
</dbReference>
<name>A0A811Y4V6_NYCPR</name>
<dbReference type="EMBL" id="CAJHUB010000662">
    <property type="protein sequence ID" value="CAD7671252.1"/>
    <property type="molecule type" value="Genomic_DNA"/>
</dbReference>
<evidence type="ECO:0000256" key="1">
    <source>
        <dbReference type="SAM" id="Phobius"/>
    </source>
</evidence>
<dbReference type="InterPro" id="IPR002035">
    <property type="entry name" value="VWF_A"/>
</dbReference>
<dbReference type="Proteomes" id="UP000645828">
    <property type="component" value="Unassembled WGS sequence"/>
</dbReference>
<dbReference type="GO" id="GO:0005737">
    <property type="term" value="C:cytoplasm"/>
    <property type="evidence" value="ECO:0007669"/>
    <property type="project" value="TreeGrafter"/>
</dbReference>
<sequence length="1441" mass="163424">MGRFTWNQKRILYIVSIHPSCHILSDICCSQTHTSYKFHLNWYVPNYTEDKNLSVTKGSLFSASSPTFVVSCLVNFPHSHWSFAVKESIHKTKRQPTEWEKTFAYDISNKGLSPLKFLAELVWRSHILSVPACLGKCHELSPYNITQESIREAITYYRVCKNIHRYSVDFSRNELGLCLSIFETNVLKKLFPKCGDEKENLKKCMELTQSLQFRLDQEVKKNEELEKENTGIVPWAKGRAKPLSHLGCPRMSFNGPSPWSAVLGILGPKLELVNKPSCTYIGVGSLVVFSDLHFFLFLIFYLFIHETERERGIDTGRGRSRICAGSPTWDSIPGLQDQALVAFLYTINETEEREIKESIPLTIAPKSIRYLGINLTKEVKDLYPKNYRTLLKEIEEDTKRCKNIPCSWIGKINISYCFYVGSVPLTFFSNLVSALITFSSDSEALRWNATMQYLCTHVQFSNFQSLINGKKLWHLKSMFLPISGKESEINLKFYREALEQFSAILRRIRMITGAFLRRSALKSFIFGNGDLKIDFLKTIFFCPHCKIFITPTQQINIKNFRTMETSRACFLLVSFHLQIVEVLLPYQYESFISLSDCCVSTGGAALPLPAAGLSGGCLPRQAPGGTAAACMLVFQPDLNITLPDLTKNNEVIICLDCSNSMEGATFLQAKQIALYALSLMGKKQKINIVKFGTGYMELFSYPKYITSNNMPTEFIMSATPTMGNTDFWKTLRYLNLLYPSQGLRSILLISDGHLQNESLTLQLVKRNVQHTRLFSCGIGSTANRHMLRTLSPYGPGVFEYFNSKSKHSWKKQIEDQMTRLHSPSCHSVSVKWQLLSTDAPEPLQAPAHATLCALIQEKEFSTIVSTTELQKTIGTMIHKLTARGLIRDYEDGILHENETNHEMKKQILKSLIIKLSKENSLITQFTSFVAVEKRDGKESPFPDIPNISELIAKEDIDFLPYIGWQEEQLEDSVAQPFSAFFEWKEKLPQPHLPNRKFKLSRLEYSEDLDVLEDFGSQLSEKPLIVNFERGDVEKPLDLSRMDSFKLPLCELAPFLKPAGYSISAAHSSACLEVQPFVGSSFLHPPRLCHKKAHFACPKSLKQFGPSKNDQDLQIDFLGDFTPESHTPSRPPSPRFGSSAFSSLLGASFNSREVTLPETYHSHETDNSGSISHGDPFLSLPKRVSSASPSRGFDVLYHSDSPLYFQNSVVPLSTSYKPPIDLFANTELESSSTDLSARISSPSSYECFFATENNETPEFLTSSCFQKAAKFDIRGSNFTASFQSQKDEQSWMNSVPWTELFSLQTEVFRITRWAKGRRQTAAPPRDPNVDILNSFLEQKGIQSLGIKGRERLLDLIATFLVLQFLRTTLEHKGIVFKSLMKLDDASISRTIPWAFEEIKQASEWVRRTEGQYPSICQRLELGQDWDSATKQLLGHHFSLQTS</sequence>
<gene>
    <name evidence="3" type="ORF">NYPRO_LOCUS4048</name>
</gene>
<evidence type="ECO:0000313" key="3">
    <source>
        <dbReference type="EMBL" id="CAD7671252.1"/>
    </source>
</evidence>
<dbReference type="PROSITE" id="PS50234">
    <property type="entry name" value="VWFA"/>
    <property type="match status" value="1"/>
</dbReference>
<evidence type="ECO:0000313" key="4">
    <source>
        <dbReference type="Proteomes" id="UP000645828"/>
    </source>
</evidence>
<feature type="transmembrane region" description="Helical" evidence="1">
    <location>
        <begin position="280"/>
        <end position="304"/>
    </location>
</feature>
<dbReference type="InterPro" id="IPR036465">
    <property type="entry name" value="vWFA_dom_sf"/>
</dbReference>
<dbReference type="PANTHER" id="PTHR46530:SF1">
    <property type="entry name" value="PROTEIN MONO-ADP-RIBOSYLTRANSFERASE PARP4"/>
    <property type="match status" value="1"/>
</dbReference>
<keyword evidence="4" id="KW-1185">Reference proteome</keyword>
<accession>A0A811Y4V6</accession>
<dbReference type="SUPFAM" id="SSF53300">
    <property type="entry name" value="vWA-like"/>
    <property type="match status" value="1"/>
</dbReference>
<proteinExistence type="predicted"/>
<dbReference type="PANTHER" id="PTHR46530">
    <property type="entry name" value="PROTEIN MONO-ADP-RIBOSYLTRANSFERASE PARP4"/>
    <property type="match status" value="1"/>
</dbReference>
<dbReference type="InterPro" id="IPR058904">
    <property type="entry name" value="PARP4_MVP-ID"/>
</dbReference>
<dbReference type="SMART" id="SM00327">
    <property type="entry name" value="VWA"/>
    <property type="match status" value="1"/>
</dbReference>
<dbReference type="Pfam" id="PF26156">
    <property type="entry name" value="PARP4_MVP-ID"/>
    <property type="match status" value="1"/>
</dbReference>
<keyword evidence="1" id="KW-0812">Transmembrane</keyword>
<evidence type="ECO:0000259" key="2">
    <source>
        <dbReference type="PROSITE" id="PS50234"/>
    </source>
</evidence>
<dbReference type="Gene3D" id="3.40.50.410">
    <property type="entry name" value="von Willebrand factor, type A domain"/>
    <property type="match status" value="1"/>
</dbReference>
<organism evidence="3 4">
    <name type="scientific">Nyctereutes procyonoides</name>
    <name type="common">Raccoon dog</name>
    <name type="synonym">Canis procyonoides</name>
    <dbReference type="NCBI Taxonomy" id="34880"/>
    <lineage>
        <taxon>Eukaryota</taxon>
        <taxon>Metazoa</taxon>
        <taxon>Chordata</taxon>
        <taxon>Craniata</taxon>
        <taxon>Vertebrata</taxon>
        <taxon>Euteleostomi</taxon>
        <taxon>Mammalia</taxon>
        <taxon>Eutheria</taxon>
        <taxon>Laurasiatheria</taxon>
        <taxon>Carnivora</taxon>
        <taxon>Caniformia</taxon>
        <taxon>Canidae</taxon>
        <taxon>Nyctereutes</taxon>
    </lineage>
</organism>
<dbReference type="GO" id="GO:0003950">
    <property type="term" value="F:NAD+ poly-ADP-ribosyltransferase activity"/>
    <property type="evidence" value="ECO:0007669"/>
    <property type="project" value="InterPro"/>
</dbReference>
<dbReference type="InterPro" id="IPR031273">
    <property type="entry name" value="PARP4"/>
</dbReference>
<dbReference type="FunFam" id="3.40.50.410:FF:000083">
    <property type="entry name" value="Poly [ADP-ribose] polymerase"/>
    <property type="match status" value="1"/>
</dbReference>
<feature type="domain" description="VWFA" evidence="2">
    <location>
        <begin position="650"/>
        <end position="820"/>
    </location>
</feature>
<reference evidence="3" key="1">
    <citation type="submission" date="2020-12" db="EMBL/GenBank/DDBJ databases">
        <authorList>
            <consortium name="Molecular Ecology Group"/>
        </authorList>
    </citation>
    <scope>NUCLEOTIDE SEQUENCE</scope>
    <source>
        <strain evidence="3">TBG_1078</strain>
    </source>
</reference>
<comment type="caution">
    <text evidence="3">The sequence shown here is derived from an EMBL/GenBank/DDBJ whole genome shotgun (WGS) entry which is preliminary data.</text>
</comment>
<keyword evidence="1" id="KW-0472">Membrane</keyword>
<keyword evidence="1" id="KW-1133">Transmembrane helix</keyword>